<dbReference type="PANTHER" id="PTHR24221:SF590">
    <property type="entry name" value="COMPONENT LINKED WITH THE ASSEMBLY OF CYTOCHROME' TRANSPORT TRANSMEMBRANE ATP-BINDING PROTEIN ABC TRANSPORTER CYDD-RELATED"/>
    <property type="match status" value="1"/>
</dbReference>
<dbReference type="PANTHER" id="PTHR24221">
    <property type="entry name" value="ATP-BINDING CASSETTE SUB-FAMILY B"/>
    <property type="match status" value="1"/>
</dbReference>
<proteinExistence type="predicted"/>
<feature type="transmembrane region" description="Helical" evidence="7">
    <location>
        <begin position="56"/>
        <end position="77"/>
    </location>
</feature>
<accession>A0ABY3T4H6</accession>
<evidence type="ECO:0000256" key="5">
    <source>
        <dbReference type="ARBA" id="ARBA00022989"/>
    </source>
</evidence>
<evidence type="ECO:0000313" key="10">
    <source>
        <dbReference type="EMBL" id="UKF23684.1"/>
    </source>
</evidence>
<feature type="transmembrane region" description="Helical" evidence="7">
    <location>
        <begin position="161"/>
        <end position="180"/>
    </location>
</feature>
<dbReference type="InterPro" id="IPR003439">
    <property type="entry name" value="ABC_transporter-like_ATP-bd"/>
</dbReference>
<dbReference type="InterPro" id="IPR011527">
    <property type="entry name" value="ABC1_TM_dom"/>
</dbReference>
<dbReference type="InterPro" id="IPR014216">
    <property type="entry name" value="ABC_transptr_CydD"/>
</dbReference>
<evidence type="ECO:0000259" key="8">
    <source>
        <dbReference type="PROSITE" id="PS50893"/>
    </source>
</evidence>
<feature type="domain" description="ABC transporter" evidence="8">
    <location>
        <begin position="348"/>
        <end position="579"/>
    </location>
</feature>
<dbReference type="SMART" id="SM00382">
    <property type="entry name" value="AAA"/>
    <property type="match status" value="1"/>
</dbReference>
<dbReference type="Pfam" id="PF00005">
    <property type="entry name" value="ABC_tran"/>
    <property type="match status" value="1"/>
</dbReference>
<dbReference type="Gene3D" id="3.40.50.300">
    <property type="entry name" value="P-loop containing nucleotide triphosphate hydrolases"/>
    <property type="match status" value="1"/>
</dbReference>
<keyword evidence="5 7" id="KW-1133">Transmembrane helix</keyword>
<feature type="transmembrane region" description="Helical" evidence="7">
    <location>
        <begin position="236"/>
        <end position="260"/>
    </location>
</feature>
<dbReference type="PROSITE" id="PS50929">
    <property type="entry name" value="ABC_TM1F"/>
    <property type="match status" value="1"/>
</dbReference>
<name>A0ABY3T4H6_9MICO</name>
<dbReference type="Pfam" id="PF00664">
    <property type="entry name" value="ABC_membrane"/>
    <property type="match status" value="1"/>
</dbReference>
<dbReference type="NCBIfam" id="TIGR02857">
    <property type="entry name" value="CydD"/>
    <property type="match status" value="1"/>
</dbReference>
<feature type="transmembrane region" description="Helical" evidence="7">
    <location>
        <begin position="195"/>
        <end position="215"/>
    </location>
</feature>
<evidence type="ECO:0000256" key="4">
    <source>
        <dbReference type="ARBA" id="ARBA00022840"/>
    </source>
</evidence>
<dbReference type="InterPro" id="IPR017871">
    <property type="entry name" value="ABC_transporter-like_CS"/>
</dbReference>
<evidence type="ECO:0000256" key="3">
    <source>
        <dbReference type="ARBA" id="ARBA00022741"/>
    </source>
</evidence>
<evidence type="ECO:0000256" key="7">
    <source>
        <dbReference type="SAM" id="Phobius"/>
    </source>
</evidence>
<gene>
    <name evidence="10" type="primary">cydD</name>
    <name evidence="10" type="ORF">KYT88_08000</name>
</gene>
<keyword evidence="3" id="KW-0547">Nucleotide-binding</keyword>
<dbReference type="InterPro" id="IPR027417">
    <property type="entry name" value="P-loop_NTPase"/>
</dbReference>
<feature type="transmembrane region" description="Helical" evidence="7">
    <location>
        <begin position="134"/>
        <end position="154"/>
    </location>
</feature>
<reference evidence="11" key="1">
    <citation type="submission" date="2024-08" db="EMBL/GenBank/DDBJ databases">
        <title>Description of the novel species Clavibacter lycopersicum isolated from tomato seeds.</title>
        <authorList>
            <person name="Arizala E.D."/>
            <person name="Dobhal S."/>
            <person name="Alvarez A."/>
            <person name="Arif M."/>
        </authorList>
    </citation>
    <scope>NUCLEOTIDE SEQUENCE [LARGE SCALE GENOMIC DNA]</scope>
    <source>
        <strain evidence="11">A6099</strain>
    </source>
</reference>
<dbReference type="InterPro" id="IPR039421">
    <property type="entry name" value="Type_1_exporter"/>
</dbReference>
<evidence type="ECO:0000256" key="1">
    <source>
        <dbReference type="ARBA" id="ARBA00004651"/>
    </source>
</evidence>
<evidence type="ECO:0000256" key="6">
    <source>
        <dbReference type="ARBA" id="ARBA00023136"/>
    </source>
</evidence>
<feature type="transmembrane region" description="Helical" evidence="7">
    <location>
        <begin position="20"/>
        <end position="44"/>
    </location>
</feature>
<dbReference type="InterPro" id="IPR036640">
    <property type="entry name" value="ABC1_TM_sf"/>
</dbReference>
<evidence type="ECO:0000259" key="9">
    <source>
        <dbReference type="PROSITE" id="PS50929"/>
    </source>
</evidence>
<keyword evidence="4" id="KW-0067">ATP-binding</keyword>
<dbReference type="InterPro" id="IPR003593">
    <property type="entry name" value="AAA+_ATPase"/>
</dbReference>
<keyword evidence="2 7" id="KW-0812">Transmembrane</keyword>
<keyword evidence="11" id="KW-1185">Reference proteome</keyword>
<dbReference type="RefSeq" id="WP_043587029.1">
    <property type="nucleotide sequence ID" value="NZ_CP083439.1"/>
</dbReference>
<organism evidence="10 11">
    <name type="scientific">Clavibacter seminis</name>
    <dbReference type="NCBI Taxonomy" id="2860285"/>
    <lineage>
        <taxon>Bacteria</taxon>
        <taxon>Bacillati</taxon>
        <taxon>Actinomycetota</taxon>
        <taxon>Actinomycetes</taxon>
        <taxon>Micrococcales</taxon>
        <taxon>Microbacteriaceae</taxon>
        <taxon>Clavibacter</taxon>
    </lineage>
</organism>
<feature type="domain" description="ABC transmembrane type-1" evidence="9">
    <location>
        <begin position="20"/>
        <end position="302"/>
    </location>
</feature>
<dbReference type="CDD" id="cd18584">
    <property type="entry name" value="ABC_6TM_AarD_CydD"/>
    <property type="match status" value="1"/>
</dbReference>
<dbReference type="PROSITE" id="PS00211">
    <property type="entry name" value="ABC_TRANSPORTER_1"/>
    <property type="match status" value="1"/>
</dbReference>
<dbReference type="EMBL" id="CP083439">
    <property type="protein sequence ID" value="UKF23684.1"/>
    <property type="molecule type" value="Genomic_DNA"/>
</dbReference>
<protein>
    <submittedName>
        <fullName evidence="10">Thiol reductant ABC exporter subunit CydD</fullName>
    </submittedName>
</protein>
<sequence length="590" mass="60639">MKPLDPRLLRHSASARAMLAVGAVGGVVQTVALVAFCWSLTQLVVRAIGGAAASELGPVLALVVGSAVVRGASAWLLDVVGARGAARVTAELRRRALRAIADLGPAWTAGRSRGRLATIVGPGLDALDPYFARYVPQLILTALATPIVVAVLFLADPLTGVTVLATLPVIPVFMVLVGWATQEVQRRQWSRLTELASGFLDVVDGLSTLLVFGRARRQTARIRRVTEEYRIETMRVLRISFLSGFVLELAASLSVALVAVSVGVRLIGGQLDLEVGLFVLLLAPEAFLPIRQVGVQFHAAAEGVAAADDVLGILEDERAGRAARAVPRAGAAAGAAAAAARGAAGDALVIRDLAVTRDERPVLAGLSATFPRGRVTAVTGPSGVGKSSLLQAILGQLPVEGTIGWVGEIAASAPRPPLPTEIAWAGQRPGLMAGTVRANVALGVADAHDALVRRALALAAADGIDPDLELGVGGQGLSGGQAQRVAVARAVHRALALDCPLVLLDEPSSALDAASEERLAAGIRALADQGRAVVVVTHRGTLVRSADAELRLGGGSASDGTPDALGTRVPAAATHARIVPEPAWRAQVAP</sequence>
<dbReference type="Proteomes" id="UP001649473">
    <property type="component" value="Chromosome"/>
</dbReference>
<dbReference type="SUPFAM" id="SSF90123">
    <property type="entry name" value="ABC transporter transmembrane region"/>
    <property type="match status" value="1"/>
</dbReference>
<comment type="subcellular location">
    <subcellularLocation>
        <location evidence="1">Cell membrane</location>
        <topology evidence="1">Multi-pass membrane protein</topology>
    </subcellularLocation>
</comment>
<dbReference type="SUPFAM" id="SSF52540">
    <property type="entry name" value="P-loop containing nucleoside triphosphate hydrolases"/>
    <property type="match status" value="1"/>
</dbReference>
<dbReference type="Gene3D" id="1.20.1560.10">
    <property type="entry name" value="ABC transporter type 1, transmembrane domain"/>
    <property type="match status" value="1"/>
</dbReference>
<keyword evidence="6 7" id="KW-0472">Membrane</keyword>
<evidence type="ECO:0000256" key="2">
    <source>
        <dbReference type="ARBA" id="ARBA00022692"/>
    </source>
</evidence>
<dbReference type="PROSITE" id="PS50893">
    <property type="entry name" value="ABC_TRANSPORTER_2"/>
    <property type="match status" value="1"/>
</dbReference>
<evidence type="ECO:0000313" key="11">
    <source>
        <dbReference type="Proteomes" id="UP001649473"/>
    </source>
</evidence>